<keyword evidence="2" id="KW-0812">Transmembrane</keyword>
<comment type="caution">
    <text evidence="3">The sequence shown here is derived from an EMBL/GenBank/DDBJ whole genome shotgun (WGS) entry which is preliminary data.</text>
</comment>
<feature type="transmembrane region" description="Helical" evidence="2">
    <location>
        <begin position="20"/>
        <end position="39"/>
    </location>
</feature>
<keyword evidence="2" id="KW-1133">Transmembrane helix</keyword>
<feature type="region of interest" description="Disordered" evidence="1">
    <location>
        <begin position="51"/>
        <end position="78"/>
    </location>
</feature>
<gene>
    <name evidence="3" type="ORF">Syun_030376</name>
</gene>
<dbReference type="EMBL" id="JBBNAF010000013">
    <property type="protein sequence ID" value="KAK9087982.1"/>
    <property type="molecule type" value="Genomic_DNA"/>
</dbReference>
<evidence type="ECO:0000313" key="4">
    <source>
        <dbReference type="Proteomes" id="UP001420932"/>
    </source>
</evidence>
<keyword evidence="4" id="KW-1185">Reference proteome</keyword>
<evidence type="ECO:0000313" key="3">
    <source>
        <dbReference type="EMBL" id="KAK9087982.1"/>
    </source>
</evidence>
<sequence length="78" mass="8735">MEFKSRGIGDLMMREKSPGLKILWVWTLGTAAIVMTSFVRTRIRDMETQIKSDGEQQQTGFGTEETVIIDDGDGAHES</sequence>
<proteinExistence type="predicted"/>
<keyword evidence="2" id="KW-0472">Membrane</keyword>
<reference evidence="3 4" key="1">
    <citation type="submission" date="2024-01" db="EMBL/GenBank/DDBJ databases">
        <title>Genome assemblies of Stephania.</title>
        <authorList>
            <person name="Yang L."/>
        </authorList>
    </citation>
    <scope>NUCLEOTIDE SEQUENCE [LARGE SCALE GENOMIC DNA]</scope>
    <source>
        <strain evidence="3">YNDBR</strain>
        <tissue evidence="3">Leaf</tissue>
    </source>
</reference>
<name>A0AAP0EAP0_9MAGN</name>
<evidence type="ECO:0000256" key="1">
    <source>
        <dbReference type="SAM" id="MobiDB-lite"/>
    </source>
</evidence>
<accession>A0AAP0EAP0</accession>
<dbReference type="Proteomes" id="UP001420932">
    <property type="component" value="Unassembled WGS sequence"/>
</dbReference>
<evidence type="ECO:0000256" key="2">
    <source>
        <dbReference type="SAM" id="Phobius"/>
    </source>
</evidence>
<dbReference type="AlphaFoldDB" id="A0AAP0EAP0"/>
<organism evidence="3 4">
    <name type="scientific">Stephania yunnanensis</name>
    <dbReference type="NCBI Taxonomy" id="152371"/>
    <lineage>
        <taxon>Eukaryota</taxon>
        <taxon>Viridiplantae</taxon>
        <taxon>Streptophyta</taxon>
        <taxon>Embryophyta</taxon>
        <taxon>Tracheophyta</taxon>
        <taxon>Spermatophyta</taxon>
        <taxon>Magnoliopsida</taxon>
        <taxon>Ranunculales</taxon>
        <taxon>Menispermaceae</taxon>
        <taxon>Menispermoideae</taxon>
        <taxon>Cissampelideae</taxon>
        <taxon>Stephania</taxon>
    </lineage>
</organism>
<protein>
    <submittedName>
        <fullName evidence="3">Uncharacterized protein</fullName>
    </submittedName>
</protein>